<reference evidence="1 2" key="1">
    <citation type="submission" date="2020-08" db="EMBL/GenBank/DDBJ databases">
        <title>Genomic Encyclopedia of Type Strains, Phase III (KMG-III): the genomes of soil and plant-associated and newly described type strains.</title>
        <authorList>
            <person name="Whitman W."/>
        </authorList>
    </citation>
    <scope>NUCLEOTIDE SEQUENCE [LARGE SCALE GENOMIC DNA]</scope>
    <source>
        <strain evidence="1 2">CECT 8356</strain>
    </source>
</reference>
<evidence type="ECO:0000313" key="1">
    <source>
        <dbReference type="EMBL" id="MBB3158686.1"/>
    </source>
</evidence>
<sequence>MSEQRFDVPSLLERSDELEHAAHRLRDRTAAVAPAADEIIAGWRDLGTTYDAPEAAELTERMCILATGERQTSEAFARVGAVLGELADALAHLERRRSALVEEEVPTSLGAEGSAFGQADVESATVRLQSDVASVIDDACRDLSGIAEPPPLPLAATGAVSPRIGPRITWQMRTEAVAVETMLTPLVETARGGAGRMRQILADHPDWVERLRRRPPAPGAVKAWWDALPPERRTALIDGAPEVMGALGGVPPLARVAANRIVAGDRLPTVEREIARLESVLDEGAMATLRAERRSALDRLLAERDYLGHVVAGEVQLVLYQPEENRIAEMIGTPGPGTRRVLTFVPGTFTSVDSFYGGGAQLMPAWLADQDAGMVAFVWKGADFPGDDEGPVLAEQLIGIVEANAQSRSVPAGQALARFSAEMRCDPQISRAGQIGAGYSWGLVAVTSSELAGTHFDAVHSLAGAWVPQGWTADATTTYFHWSYTDFLSMAQDVGWVGNGRNPDVTPGFETHIYDRPGDFTVPLGGELAPFLDPHGPSVRMSLSPLENHQLIVSDRPENFRPREDFRNSVMEVRD</sequence>
<proteinExistence type="predicted"/>
<comment type="caution">
    <text evidence="1">The sequence shown here is derived from an EMBL/GenBank/DDBJ whole genome shotgun (WGS) entry which is preliminary data.</text>
</comment>
<dbReference type="RefSeq" id="WP_183420082.1">
    <property type="nucleotide sequence ID" value="NZ_JACHXY010000002.1"/>
</dbReference>
<dbReference type="AlphaFoldDB" id="A0A7W5CJ80"/>
<protein>
    <submittedName>
        <fullName evidence="1">Uncharacterized protein</fullName>
    </submittedName>
</protein>
<evidence type="ECO:0000313" key="2">
    <source>
        <dbReference type="Proteomes" id="UP000543579"/>
    </source>
</evidence>
<dbReference type="EMBL" id="JACHXY010000002">
    <property type="protein sequence ID" value="MBB3158686.1"/>
    <property type="molecule type" value="Genomic_DNA"/>
</dbReference>
<gene>
    <name evidence="1" type="ORF">FHS07_002382</name>
</gene>
<dbReference type="Proteomes" id="UP000543579">
    <property type="component" value="Unassembled WGS sequence"/>
</dbReference>
<accession>A0A7W5CJ80</accession>
<name>A0A7W5CJ80_9MICO</name>
<organism evidence="1 2">
    <name type="scientific">Microbacterium proteolyticum</name>
    <dbReference type="NCBI Taxonomy" id="1572644"/>
    <lineage>
        <taxon>Bacteria</taxon>
        <taxon>Bacillati</taxon>
        <taxon>Actinomycetota</taxon>
        <taxon>Actinomycetes</taxon>
        <taxon>Micrococcales</taxon>
        <taxon>Microbacteriaceae</taxon>
        <taxon>Microbacterium</taxon>
    </lineage>
</organism>